<gene>
    <name evidence="1" type="ORF">B4067_3211</name>
</gene>
<sequence length="44" mass="5079">MKEEQHGDNLCTPVYDDGFYFLDCSLYSRDNLQYQKGLMKAGAI</sequence>
<evidence type="ECO:0000313" key="1">
    <source>
        <dbReference type="EMBL" id="KIL34057.1"/>
    </source>
</evidence>
<organism evidence="1 2">
    <name type="scientific">Bacillus subtilis subsp. subtilis</name>
    <dbReference type="NCBI Taxonomy" id="135461"/>
    <lineage>
        <taxon>Bacteria</taxon>
        <taxon>Bacillati</taxon>
        <taxon>Bacillota</taxon>
        <taxon>Bacilli</taxon>
        <taxon>Bacillales</taxon>
        <taxon>Bacillaceae</taxon>
        <taxon>Bacillus</taxon>
    </lineage>
</organism>
<proteinExistence type="predicted"/>
<accession>A0ABD4A162</accession>
<reference evidence="1 2" key="1">
    <citation type="submission" date="2014-11" db="EMBL/GenBank/DDBJ databases">
        <title>Draft Genome Sequences of Nine Bacillus subtilis Strains that Form Spores with High Heat-Resistance.</title>
        <authorList>
            <person name="Krawcyk A.O."/>
            <person name="Berendsen E.M."/>
            <person name="de Jong A."/>
            <person name="Holsappel S."/>
            <person name="Eijlander R.T."/>
            <person name="Wells-Bennik M."/>
            <person name="Kuipers O.P."/>
        </authorList>
    </citation>
    <scope>NUCLEOTIDE SEQUENCE [LARGE SCALE GENOMIC DNA]</scope>
    <source>
        <strain evidence="1 2">B4067</strain>
    </source>
</reference>
<protein>
    <submittedName>
        <fullName evidence="1">Uncharacterized protein</fullName>
    </submittedName>
</protein>
<evidence type="ECO:0000313" key="2">
    <source>
        <dbReference type="Proteomes" id="UP000031970"/>
    </source>
</evidence>
<dbReference type="AlphaFoldDB" id="A0ABD4A162"/>
<comment type="caution">
    <text evidence="1">The sequence shown here is derived from an EMBL/GenBank/DDBJ whole genome shotgun (WGS) entry which is preliminary data.</text>
</comment>
<dbReference type="Proteomes" id="UP000031970">
    <property type="component" value="Unassembled WGS sequence"/>
</dbReference>
<dbReference type="EMBL" id="JSXS01000002">
    <property type="protein sequence ID" value="KIL34057.1"/>
    <property type="molecule type" value="Genomic_DNA"/>
</dbReference>
<name>A0ABD4A162_BACIU</name>